<keyword evidence="1 2" id="KW-0238">DNA-binding</keyword>
<reference evidence="5 6" key="1">
    <citation type="submission" date="2020-01" db="EMBL/GenBank/DDBJ databases">
        <title>Genomes assembled from Gulf of Kutch pelagic sediment metagenomes.</title>
        <authorList>
            <person name="Chandrashekar M."/>
            <person name="Mahajan M.S."/>
            <person name="Dave K.J."/>
            <person name="Vatsa P."/>
            <person name="Nathani N.M."/>
        </authorList>
    </citation>
    <scope>NUCLEOTIDE SEQUENCE [LARGE SCALE GENOMIC DNA]</scope>
    <source>
        <strain evidence="5">KS3-K002</strain>
    </source>
</reference>
<comment type="caution">
    <text evidence="2">Lacks conserved residue(s) required for the propagation of feature annotation.</text>
</comment>
<feature type="region of interest" description="Disordered" evidence="4">
    <location>
        <begin position="117"/>
        <end position="145"/>
    </location>
</feature>
<dbReference type="HAMAP" id="MF_00984">
    <property type="entry name" value="SSB"/>
    <property type="match status" value="1"/>
</dbReference>
<accession>A0AAE4Z710</accession>
<dbReference type="Gene3D" id="2.40.50.140">
    <property type="entry name" value="Nucleic acid-binding proteins"/>
    <property type="match status" value="1"/>
</dbReference>
<evidence type="ECO:0000256" key="1">
    <source>
        <dbReference type="ARBA" id="ARBA00023125"/>
    </source>
</evidence>
<dbReference type="CDD" id="cd04496">
    <property type="entry name" value="SSB_OBF"/>
    <property type="match status" value="1"/>
</dbReference>
<dbReference type="GO" id="GO:0006260">
    <property type="term" value="P:DNA replication"/>
    <property type="evidence" value="ECO:0007669"/>
    <property type="project" value="InterPro"/>
</dbReference>
<evidence type="ECO:0000313" key="5">
    <source>
        <dbReference type="EMBL" id="NIR73902.1"/>
    </source>
</evidence>
<dbReference type="InterPro" id="IPR011344">
    <property type="entry name" value="ssDNA-bd"/>
</dbReference>
<dbReference type="InterPro" id="IPR000424">
    <property type="entry name" value="Primosome_PriB/ssb"/>
</dbReference>
<evidence type="ECO:0000256" key="3">
    <source>
        <dbReference type="RuleBase" id="RU000524"/>
    </source>
</evidence>
<gene>
    <name evidence="5" type="ORF">GWO12_02120</name>
</gene>
<dbReference type="NCBIfam" id="TIGR00621">
    <property type="entry name" value="ssb"/>
    <property type="match status" value="1"/>
</dbReference>
<evidence type="ECO:0000256" key="4">
    <source>
        <dbReference type="SAM" id="MobiDB-lite"/>
    </source>
</evidence>
<evidence type="ECO:0000256" key="2">
    <source>
        <dbReference type="HAMAP-Rule" id="MF_00984"/>
    </source>
</evidence>
<dbReference type="PANTHER" id="PTHR10302:SF0">
    <property type="entry name" value="SINGLE-STRANDED DNA-BINDING PROTEIN, MITOCHONDRIAL"/>
    <property type="match status" value="1"/>
</dbReference>
<proteinExistence type="inferred from homology"/>
<dbReference type="EMBL" id="JAACAK010000017">
    <property type="protein sequence ID" value="NIR73902.1"/>
    <property type="molecule type" value="Genomic_DNA"/>
</dbReference>
<dbReference type="SUPFAM" id="SSF50249">
    <property type="entry name" value="Nucleic acid-binding proteins"/>
    <property type="match status" value="1"/>
</dbReference>
<dbReference type="GO" id="GO:0009295">
    <property type="term" value="C:nucleoid"/>
    <property type="evidence" value="ECO:0007669"/>
    <property type="project" value="TreeGrafter"/>
</dbReference>
<sequence length="145" mass="16561">MSRSVNKAIIIGNLGNDPEIRTTPGGTRVATLSVATNRRWQNRSGEMQEETNWHRIIAWSRLAEIVEQYLKKGDRVYVEGRIQYRQWEDQNGQKRYSTEIVANEMVMLGGRGDGALEYQRAPSHGGEEYDDFPAESLEEGDDLPF</sequence>
<dbReference type="PROSITE" id="PS50935">
    <property type="entry name" value="SSB"/>
    <property type="match status" value="1"/>
</dbReference>
<protein>
    <recommendedName>
        <fullName evidence="2 3">Single-stranded DNA-binding protein</fullName>
        <shortName evidence="2">SSB</shortName>
    </recommendedName>
</protein>
<feature type="compositionally biased region" description="Acidic residues" evidence="4">
    <location>
        <begin position="128"/>
        <end position="145"/>
    </location>
</feature>
<dbReference type="Proteomes" id="UP000702544">
    <property type="component" value="Unassembled WGS sequence"/>
</dbReference>
<dbReference type="GO" id="GO:0003697">
    <property type="term" value="F:single-stranded DNA binding"/>
    <property type="evidence" value="ECO:0007669"/>
    <property type="project" value="UniProtKB-UniRule"/>
</dbReference>
<dbReference type="Pfam" id="PF00436">
    <property type="entry name" value="SSB"/>
    <property type="match status" value="1"/>
</dbReference>
<dbReference type="InterPro" id="IPR012340">
    <property type="entry name" value="NA-bd_OB-fold"/>
</dbReference>
<comment type="subunit">
    <text evidence="2">Homotetramer.</text>
</comment>
<dbReference type="PANTHER" id="PTHR10302">
    <property type="entry name" value="SINGLE-STRANDED DNA-BINDING PROTEIN"/>
    <property type="match status" value="1"/>
</dbReference>
<dbReference type="AlphaFoldDB" id="A0AAE4Z710"/>
<comment type="caution">
    <text evidence="5">The sequence shown here is derived from an EMBL/GenBank/DDBJ whole genome shotgun (WGS) entry which is preliminary data.</text>
</comment>
<organism evidence="5 6">
    <name type="scientific">Candidatus Kutchimonas denitrificans</name>
    <dbReference type="NCBI Taxonomy" id="3056748"/>
    <lineage>
        <taxon>Bacteria</taxon>
        <taxon>Pseudomonadati</taxon>
        <taxon>Gemmatimonadota</taxon>
        <taxon>Gemmatimonadia</taxon>
        <taxon>Candidatus Palauibacterales</taxon>
        <taxon>Candidatus Palauibacteraceae</taxon>
        <taxon>Candidatus Kutchimonas</taxon>
    </lineage>
</organism>
<name>A0AAE4Z710_9BACT</name>
<evidence type="ECO:0000313" key="6">
    <source>
        <dbReference type="Proteomes" id="UP000702544"/>
    </source>
</evidence>